<proteinExistence type="predicted"/>
<evidence type="ECO:0000256" key="1">
    <source>
        <dbReference type="SAM" id="MobiDB-lite"/>
    </source>
</evidence>
<evidence type="ECO:0000259" key="2">
    <source>
        <dbReference type="Pfam" id="PF13592"/>
    </source>
</evidence>
<feature type="region of interest" description="Disordered" evidence="1">
    <location>
        <begin position="91"/>
        <end position="122"/>
    </location>
</feature>
<accession>A0A2I0SGA1</accession>
<dbReference type="Pfam" id="PF13592">
    <property type="entry name" value="HTH_33"/>
    <property type="match status" value="1"/>
</dbReference>
<dbReference type="AlphaFoldDB" id="A0A2I0SGA1"/>
<organism evidence="3 4">
    <name type="scientific">Streptomyces populi</name>
    <dbReference type="NCBI Taxonomy" id="2058924"/>
    <lineage>
        <taxon>Bacteria</taxon>
        <taxon>Bacillati</taxon>
        <taxon>Actinomycetota</taxon>
        <taxon>Actinomycetes</taxon>
        <taxon>Kitasatosporales</taxon>
        <taxon>Streptomycetaceae</taxon>
        <taxon>Streptomyces</taxon>
    </lineage>
</organism>
<dbReference type="EMBL" id="PJOS01000090">
    <property type="protein sequence ID" value="PKT68957.1"/>
    <property type="molecule type" value="Genomic_DNA"/>
</dbReference>
<evidence type="ECO:0000313" key="4">
    <source>
        <dbReference type="Proteomes" id="UP000236178"/>
    </source>
</evidence>
<evidence type="ECO:0000313" key="3">
    <source>
        <dbReference type="EMBL" id="PKT68957.1"/>
    </source>
</evidence>
<comment type="caution">
    <text evidence="3">The sequence shown here is derived from an EMBL/GenBank/DDBJ whole genome shotgun (WGS) entry which is preliminary data.</text>
</comment>
<dbReference type="Proteomes" id="UP000236178">
    <property type="component" value="Unassembled WGS sequence"/>
</dbReference>
<feature type="domain" description="Winged helix-turn helix" evidence="2">
    <location>
        <begin position="12"/>
        <end position="64"/>
    </location>
</feature>
<name>A0A2I0SGA1_9ACTN</name>
<sequence>MPNGAMAQGWTGERWTLLRVRVLIADHLGASLSVQGVRELLRRHGWSGRRLAWRAVEREEAAVAGSRWNRTTRWSNGSRLSVDTYDRTRSDRRRLRTAGRGPRLRSTGIREAVTGSSRAPQT</sequence>
<dbReference type="RefSeq" id="WP_103553133.1">
    <property type="nucleotide sequence ID" value="NZ_KZ626929.1"/>
</dbReference>
<keyword evidence="4" id="KW-1185">Reference proteome</keyword>
<protein>
    <recommendedName>
        <fullName evidence="2">Winged helix-turn helix domain-containing protein</fullName>
    </recommendedName>
</protein>
<reference evidence="3 4" key="1">
    <citation type="submission" date="2017-12" db="EMBL/GenBank/DDBJ databases">
        <title>Streptomyces populusis sp. nov., a novel endophytic actinobacterium isolated from stems of Populus adenopoda Maxim.</title>
        <authorList>
            <person name="Wang Z."/>
        </authorList>
    </citation>
    <scope>NUCLEOTIDE SEQUENCE [LARGE SCALE GENOMIC DNA]</scope>
    <source>
        <strain evidence="3 4">A249</strain>
    </source>
</reference>
<gene>
    <name evidence="3" type="ORF">CW362_32170</name>
</gene>
<dbReference type="InterPro" id="IPR025959">
    <property type="entry name" value="Winged_HTH_dom"/>
</dbReference>